<keyword evidence="3" id="KW-1185">Reference proteome</keyword>
<dbReference type="Proteomes" id="UP000310636">
    <property type="component" value="Unassembled WGS sequence"/>
</dbReference>
<evidence type="ECO:0000313" key="2">
    <source>
        <dbReference type="EMBL" id="THF83720.1"/>
    </source>
</evidence>
<evidence type="ECO:0000256" key="1">
    <source>
        <dbReference type="SAM" id="MobiDB-lite"/>
    </source>
</evidence>
<accession>A0A4S4C8N8</accession>
<proteinExistence type="predicted"/>
<dbReference type="AlphaFoldDB" id="A0A4S4C8N8"/>
<dbReference type="RefSeq" id="WP_136368349.1">
    <property type="nucleotide sequence ID" value="NZ_SSOB01000003.1"/>
</dbReference>
<dbReference type="OrthoDB" id="1797434at2"/>
<feature type="region of interest" description="Disordered" evidence="1">
    <location>
        <begin position="147"/>
        <end position="172"/>
    </location>
</feature>
<evidence type="ECO:0000313" key="3">
    <source>
        <dbReference type="Proteomes" id="UP000310636"/>
    </source>
</evidence>
<dbReference type="NCBIfam" id="TIGR01637">
    <property type="entry name" value="phage_arpU"/>
    <property type="match status" value="1"/>
</dbReference>
<gene>
    <name evidence="2" type="ORF">E6C55_03245</name>
</gene>
<organism evidence="2 3">
    <name type="scientific">Cohnella fermenti</name>
    <dbReference type="NCBI Taxonomy" id="2565925"/>
    <lineage>
        <taxon>Bacteria</taxon>
        <taxon>Bacillati</taxon>
        <taxon>Bacillota</taxon>
        <taxon>Bacilli</taxon>
        <taxon>Bacillales</taxon>
        <taxon>Paenibacillaceae</taxon>
        <taxon>Cohnella</taxon>
    </lineage>
</organism>
<protein>
    <submittedName>
        <fullName evidence="2">Transcriptional regulator</fullName>
    </submittedName>
</protein>
<dbReference type="InterPro" id="IPR006524">
    <property type="entry name" value="ArpU-like"/>
</dbReference>
<comment type="caution">
    <text evidence="2">The sequence shown here is derived from an EMBL/GenBank/DDBJ whole genome shotgun (WGS) entry which is preliminary data.</text>
</comment>
<name>A0A4S4C8N8_9BACL</name>
<reference evidence="2 3" key="1">
    <citation type="submission" date="2019-04" db="EMBL/GenBank/DDBJ databases">
        <title>Cohnella sp. nov. isolated from preserved vegetables.</title>
        <authorList>
            <person name="Lin S.-Y."/>
            <person name="Hung M.-H."/>
            <person name="Young C.-C."/>
        </authorList>
    </citation>
    <scope>NUCLEOTIDE SEQUENCE [LARGE SCALE GENOMIC DNA]</scope>
    <source>
        <strain evidence="2 3">CC-MHH1044</strain>
    </source>
</reference>
<sequence>MIDTLPRAKNKAIRREVEARLEQYRIYKYLGFQAREASITASYEPHEGGRTNKVSDQTGNIATHNVDEPERRRAFCEAIDRVVERLPKQEQFLIQERYLARESQYITDYSIYQMVFDPPISEGKYARIRDRAMQKIAYQLGLIDENGDVPSSDWPHRNRARRGRAASDATDK</sequence>
<dbReference type="EMBL" id="SSOB01000003">
    <property type="protein sequence ID" value="THF83720.1"/>
    <property type="molecule type" value="Genomic_DNA"/>
</dbReference>